<comment type="caution">
    <text evidence="2">The sequence shown here is derived from an EMBL/GenBank/DDBJ whole genome shotgun (WGS) entry which is preliminary data.</text>
</comment>
<feature type="compositionally biased region" description="Basic and acidic residues" evidence="1">
    <location>
        <begin position="53"/>
        <end position="65"/>
    </location>
</feature>
<evidence type="ECO:0000313" key="3">
    <source>
        <dbReference type="Proteomes" id="UP000682733"/>
    </source>
</evidence>
<organism evidence="2 3">
    <name type="scientific">Didymodactylos carnosus</name>
    <dbReference type="NCBI Taxonomy" id="1234261"/>
    <lineage>
        <taxon>Eukaryota</taxon>
        <taxon>Metazoa</taxon>
        <taxon>Spiralia</taxon>
        <taxon>Gnathifera</taxon>
        <taxon>Rotifera</taxon>
        <taxon>Eurotatoria</taxon>
        <taxon>Bdelloidea</taxon>
        <taxon>Philodinida</taxon>
        <taxon>Philodinidae</taxon>
        <taxon>Didymodactylos</taxon>
    </lineage>
</organism>
<gene>
    <name evidence="2" type="ORF">TMI583_LOCUS22101</name>
</gene>
<dbReference type="EMBL" id="CAJOBA010029620">
    <property type="protein sequence ID" value="CAF3951129.1"/>
    <property type="molecule type" value="Genomic_DNA"/>
</dbReference>
<feature type="region of interest" description="Disordered" evidence="1">
    <location>
        <begin position="1"/>
        <end position="27"/>
    </location>
</feature>
<dbReference type="Proteomes" id="UP000682733">
    <property type="component" value="Unassembled WGS sequence"/>
</dbReference>
<proteinExistence type="predicted"/>
<evidence type="ECO:0000256" key="1">
    <source>
        <dbReference type="SAM" id="MobiDB-lite"/>
    </source>
</evidence>
<feature type="compositionally biased region" description="Low complexity" evidence="1">
    <location>
        <begin position="68"/>
        <end position="80"/>
    </location>
</feature>
<feature type="region of interest" description="Disordered" evidence="1">
    <location>
        <begin position="53"/>
        <end position="80"/>
    </location>
</feature>
<feature type="non-terminal residue" evidence="2">
    <location>
        <position position="1"/>
    </location>
</feature>
<name>A0A8S2MEM4_9BILA</name>
<reference evidence="2" key="1">
    <citation type="submission" date="2021-02" db="EMBL/GenBank/DDBJ databases">
        <authorList>
            <person name="Nowell W R."/>
        </authorList>
    </citation>
    <scope>NUCLEOTIDE SEQUENCE</scope>
</reference>
<feature type="non-terminal residue" evidence="2">
    <location>
        <position position="80"/>
    </location>
</feature>
<accession>A0A8S2MEM4</accession>
<sequence>EHCNEQKYMNETTTLDEGAQEEEEFSAPDQAVKILQQTSKPLLSQSLILTREKSAVSRGDEEQHTTDSSISVSQQSSQMS</sequence>
<protein>
    <submittedName>
        <fullName evidence="2">Uncharacterized protein</fullName>
    </submittedName>
</protein>
<dbReference type="AlphaFoldDB" id="A0A8S2MEM4"/>
<evidence type="ECO:0000313" key="2">
    <source>
        <dbReference type="EMBL" id="CAF3951129.1"/>
    </source>
</evidence>